<evidence type="ECO:0000256" key="7">
    <source>
        <dbReference type="ARBA" id="ARBA00022842"/>
    </source>
</evidence>
<evidence type="ECO:0000256" key="1">
    <source>
        <dbReference type="ARBA" id="ARBA00001936"/>
    </source>
</evidence>
<dbReference type="Proteomes" id="UP000078437">
    <property type="component" value="Chromosome"/>
</dbReference>
<comment type="cofactor">
    <cofactor evidence="1">
        <name>Mn(2+)</name>
        <dbReference type="ChEBI" id="CHEBI:29035"/>
    </cofactor>
</comment>
<name>A0A191WG09_9MICO</name>
<dbReference type="EMBL" id="CP013979">
    <property type="protein sequence ID" value="ANJ27118.1"/>
    <property type="molecule type" value="Genomic_DNA"/>
</dbReference>
<proteinExistence type="predicted"/>
<comment type="cofactor">
    <cofactor evidence="2">
        <name>Mg(2+)</name>
        <dbReference type="ChEBI" id="CHEBI:18420"/>
    </cofactor>
</comment>
<evidence type="ECO:0000256" key="4">
    <source>
        <dbReference type="ARBA" id="ARBA00022723"/>
    </source>
</evidence>
<evidence type="ECO:0000256" key="8">
    <source>
        <dbReference type="ARBA" id="ARBA00023204"/>
    </source>
</evidence>
<dbReference type="AlphaFoldDB" id="A0A191WG09"/>
<protein>
    <recommendedName>
        <fullName evidence="9">Endonuclease/exonuclease/phosphatase domain-containing protein</fullName>
    </recommendedName>
</protein>
<keyword evidence="5" id="KW-0227">DNA damage</keyword>
<sequence>MKRNREQDEVPSPLIGSVLAPVMHLMSLNVRRRVAVVRPADRWSRRAPLLARLLRLERPTVLGIQEVLPDQAADIRVALGAGYEGFGTGRDADRGGERCEIHVDAERLQFIDRRVHWLSDRPDVAGSRSFGNLLPRVAVHAELEDLALGTRFHVIVTHFDHLSERSRRRSARLVHRIAAGLDEPVIVMGDFNGGRRSKVFEELFRGDVLVDSWATSARRLTPEWGTYSDYRAPVAGGPRIDRILVSPSVRVEAAAVNAIRFDGSAVSDHEPVHALVRCPERSLPDGGIGREVRS</sequence>
<dbReference type="PANTHER" id="PTHR15822:SF4">
    <property type="entry name" value="TYROSYL-DNA PHOSPHODIESTERASE 2"/>
    <property type="match status" value="1"/>
</dbReference>
<organism evidence="10 11">
    <name type="scientific">Agromyces aureus</name>
    <dbReference type="NCBI Taxonomy" id="453304"/>
    <lineage>
        <taxon>Bacteria</taxon>
        <taxon>Bacillati</taxon>
        <taxon>Actinomycetota</taxon>
        <taxon>Actinomycetes</taxon>
        <taxon>Micrococcales</taxon>
        <taxon>Microbacteriaceae</taxon>
        <taxon>Agromyces</taxon>
    </lineage>
</organism>
<keyword evidence="8" id="KW-0234">DNA repair</keyword>
<dbReference type="GO" id="GO:0016787">
    <property type="term" value="F:hydrolase activity"/>
    <property type="evidence" value="ECO:0007669"/>
    <property type="project" value="UniProtKB-KW"/>
</dbReference>
<keyword evidence="11" id="KW-1185">Reference proteome</keyword>
<keyword evidence="4" id="KW-0479">Metal-binding</keyword>
<accession>A0A191WG09</accession>
<evidence type="ECO:0000313" key="10">
    <source>
        <dbReference type="EMBL" id="ANJ27118.1"/>
    </source>
</evidence>
<evidence type="ECO:0000256" key="2">
    <source>
        <dbReference type="ARBA" id="ARBA00001946"/>
    </source>
</evidence>
<dbReference type="PANTHER" id="PTHR15822">
    <property type="entry name" value="TRAF AND TNF RECEPTOR-ASSOCIATED PROTEIN"/>
    <property type="match status" value="1"/>
</dbReference>
<dbReference type="Gene3D" id="3.60.10.10">
    <property type="entry name" value="Endonuclease/exonuclease/phosphatase"/>
    <property type="match status" value="1"/>
</dbReference>
<dbReference type="GO" id="GO:0006281">
    <property type="term" value="P:DNA repair"/>
    <property type="evidence" value="ECO:0007669"/>
    <property type="project" value="UniProtKB-KW"/>
</dbReference>
<keyword evidence="7" id="KW-0460">Magnesium</keyword>
<dbReference type="InterPro" id="IPR005135">
    <property type="entry name" value="Endo/exonuclease/phosphatase"/>
</dbReference>
<dbReference type="GO" id="GO:0004518">
    <property type="term" value="F:nuclease activity"/>
    <property type="evidence" value="ECO:0007669"/>
    <property type="project" value="UniProtKB-KW"/>
</dbReference>
<gene>
    <name evidence="10" type="ORF">ATC03_10640</name>
</gene>
<dbReference type="SUPFAM" id="SSF56219">
    <property type="entry name" value="DNase I-like"/>
    <property type="match status" value="1"/>
</dbReference>
<dbReference type="STRING" id="453304.ATC03_10640"/>
<dbReference type="KEGG" id="agy:ATC03_10640"/>
<dbReference type="InterPro" id="IPR051547">
    <property type="entry name" value="TDP2-like"/>
</dbReference>
<evidence type="ECO:0000259" key="9">
    <source>
        <dbReference type="Pfam" id="PF03372"/>
    </source>
</evidence>
<reference evidence="10 11" key="1">
    <citation type="journal article" date="2016" name="Int. J. Syst. Evol. Microbiol.">
        <title>Agromyces aureus sp. nov., isolated from the rhizosphere of Salix caprea L. grown in a heavy-metal-contaminated soil.</title>
        <authorList>
            <person name="Corretto E."/>
            <person name="Antonielli L."/>
            <person name="Sessitsch A."/>
            <person name="Compant S."/>
            <person name="Gorfer M."/>
            <person name="Kuffner M."/>
            <person name="Brader G."/>
        </authorList>
    </citation>
    <scope>NUCLEOTIDE SEQUENCE [LARGE SCALE GENOMIC DNA]</scope>
    <source>
        <strain evidence="10 11">AR33</strain>
    </source>
</reference>
<reference evidence="11" key="2">
    <citation type="submission" date="2016-01" db="EMBL/GenBank/DDBJ databases">
        <title>Complete genome sequence of Agromyces aureus AR33T and comparison with related organisms.</title>
        <authorList>
            <person name="Corretto E."/>
            <person name="Antonielli L."/>
            <person name="Sessitsch A."/>
            <person name="Brader G."/>
        </authorList>
    </citation>
    <scope>NUCLEOTIDE SEQUENCE [LARGE SCALE GENOMIC DNA]</scope>
    <source>
        <strain evidence="11">AR33</strain>
    </source>
</reference>
<dbReference type="GO" id="GO:0046872">
    <property type="term" value="F:metal ion binding"/>
    <property type="evidence" value="ECO:0007669"/>
    <property type="project" value="UniProtKB-KW"/>
</dbReference>
<evidence type="ECO:0000256" key="6">
    <source>
        <dbReference type="ARBA" id="ARBA00022801"/>
    </source>
</evidence>
<keyword evidence="6" id="KW-0378">Hydrolase</keyword>
<feature type="domain" description="Endonuclease/exonuclease/phosphatase" evidence="9">
    <location>
        <begin position="26"/>
        <end position="269"/>
    </location>
</feature>
<dbReference type="Pfam" id="PF03372">
    <property type="entry name" value="Exo_endo_phos"/>
    <property type="match status" value="1"/>
</dbReference>
<evidence type="ECO:0000256" key="5">
    <source>
        <dbReference type="ARBA" id="ARBA00022763"/>
    </source>
</evidence>
<dbReference type="InterPro" id="IPR036691">
    <property type="entry name" value="Endo/exonu/phosph_ase_sf"/>
</dbReference>
<keyword evidence="3" id="KW-0540">Nuclease</keyword>
<evidence type="ECO:0000313" key="11">
    <source>
        <dbReference type="Proteomes" id="UP000078437"/>
    </source>
</evidence>
<evidence type="ECO:0000256" key="3">
    <source>
        <dbReference type="ARBA" id="ARBA00022722"/>
    </source>
</evidence>